<keyword evidence="1" id="KW-0472">Membrane</keyword>
<gene>
    <name evidence="2" type="ORF">BDK51DRAFT_27625</name>
</gene>
<evidence type="ECO:0000313" key="3">
    <source>
        <dbReference type="Proteomes" id="UP000269721"/>
    </source>
</evidence>
<proteinExistence type="predicted"/>
<evidence type="ECO:0000256" key="1">
    <source>
        <dbReference type="SAM" id="Phobius"/>
    </source>
</evidence>
<keyword evidence="1" id="KW-0812">Transmembrane</keyword>
<protein>
    <submittedName>
        <fullName evidence="2">Uncharacterized protein</fullName>
    </submittedName>
</protein>
<accession>A0A4P9WPR4</accession>
<name>A0A4P9WPR4_9FUNG</name>
<feature type="transmembrane region" description="Helical" evidence="1">
    <location>
        <begin position="12"/>
        <end position="33"/>
    </location>
</feature>
<keyword evidence="3" id="KW-1185">Reference proteome</keyword>
<dbReference type="Proteomes" id="UP000269721">
    <property type="component" value="Unassembled WGS sequence"/>
</dbReference>
<sequence>MALVTLTCDTAWAVAIKMVWPLFVGVGSAIVNVERVPPVKKIMPSIVELMVKAEPLEGETKAVPLKTMFAAVSNVLPEINVPDTEAFPPTFKDFDTVEQQ</sequence>
<organism evidence="2 3">
    <name type="scientific">Blyttiomyces helicus</name>
    <dbReference type="NCBI Taxonomy" id="388810"/>
    <lineage>
        <taxon>Eukaryota</taxon>
        <taxon>Fungi</taxon>
        <taxon>Fungi incertae sedis</taxon>
        <taxon>Chytridiomycota</taxon>
        <taxon>Chytridiomycota incertae sedis</taxon>
        <taxon>Chytridiomycetes</taxon>
        <taxon>Chytridiomycetes incertae sedis</taxon>
        <taxon>Blyttiomyces</taxon>
    </lineage>
</organism>
<keyword evidence="1" id="KW-1133">Transmembrane helix</keyword>
<reference evidence="3" key="1">
    <citation type="journal article" date="2018" name="Nat. Microbiol.">
        <title>Leveraging single-cell genomics to expand the fungal tree of life.</title>
        <authorList>
            <person name="Ahrendt S.R."/>
            <person name="Quandt C.A."/>
            <person name="Ciobanu D."/>
            <person name="Clum A."/>
            <person name="Salamov A."/>
            <person name="Andreopoulos B."/>
            <person name="Cheng J.F."/>
            <person name="Woyke T."/>
            <person name="Pelin A."/>
            <person name="Henrissat B."/>
            <person name="Reynolds N.K."/>
            <person name="Benny G.L."/>
            <person name="Smith M.E."/>
            <person name="James T.Y."/>
            <person name="Grigoriev I.V."/>
        </authorList>
    </citation>
    <scope>NUCLEOTIDE SEQUENCE [LARGE SCALE GENOMIC DNA]</scope>
</reference>
<evidence type="ECO:0000313" key="2">
    <source>
        <dbReference type="EMBL" id="RKO94532.1"/>
    </source>
</evidence>
<dbReference type="EMBL" id="KZ993871">
    <property type="protein sequence ID" value="RKO94532.1"/>
    <property type="molecule type" value="Genomic_DNA"/>
</dbReference>
<dbReference type="AlphaFoldDB" id="A0A4P9WPR4"/>